<accession>A0A6B3BH77</accession>
<dbReference type="InterPro" id="IPR029058">
    <property type="entry name" value="AB_hydrolase_fold"/>
</dbReference>
<organism evidence="1">
    <name type="scientific">Streptomyces sp. SID12501</name>
    <dbReference type="NCBI Taxonomy" id="2706042"/>
    <lineage>
        <taxon>Bacteria</taxon>
        <taxon>Bacillati</taxon>
        <taxon>Actinomycetota</taxon>
        <taxon>Actinomycetes</taxon>
        <taxon>Kitasatosporales</taxon>
        <taxon>Streptomycetaceae</taxon>
        <taxon>Streptomyces</taxon>
    </lineage>
</organism>
<protein>
    <submittedName>
        <fullName evidence="1">Alpha/beta hydrolase</fullName>
    </submittedName>
</protein>
<keyword evidence="1" id="KW-0378">Hydrolase</keyword>
<dbReference type="AlphaFoldDB" id="A0A6B3BH77"/>
<dbReference type="SUPFAM" id="SSF53474">
    <property type="entry name" value="alpha/beta-Hydrolases"/>
    <property type="match status" value="1"/>
</dbReference>
<proteinExistence type="predicted"/>
<evidence type="ECO:0000313" key="1">
    <source>
        <dbReference type="EMBL" id="NEC85071.1"/>
    </source>
</evidence>
<comment type="caution">
    <text evidence="1">The sequence shown here is derived from an EMBL/GenBank/DDBJ whole genome shotgun (WGS) entry which is preliminary data.</text>
</comment>
<dbReference type="Gene3D" id="3.40.50.1820">
    <property type="entry name" value="alpha/beta hydrolase"/>
    <property type="match status" value="2"/>
</dbReference>
<name>A0A6B3BH77_9ACTN</name>
<gene>
    <name evidence="1" type="ORF">G3I71_04175</name>
</gene>
<dbReference type="GO" id="GO:0016787">
    <property type="term" value="F:hydrolase activity"/>
    <property type="evidence" value="ECO:0007669"/>
    <property type="project" value="UniProtKB-KW"/>
</dbReference>
<reference evidence="1" key="1">
    <citation type="submission" date="2020-01" db="EMBL/GenBank/DDBJ databases">
        <title>Insect and environment-associated Actinomycetes.</title>
        <authorList>
            <person name="Currrie C."/>
            <person name="Chevrette M."/>
            <person name="Carlson C."/>
            <person name="Stubbendieck R."/>
            <person name="Wendt-Pienkowski E."/>
        </authorList>
    </citation>
    <scope>NUCLEOTIDE SEQUENCE</scope>
    <source>
        <strain evidence="1">SID12501</strain>
    </source>
</reference>
<dbReference type="EMBL" id="JAAGLU010000003">
    <property type="protein sequence ID" value="NEC85071.1"/>
    <property type="molecule type" value="Genomic_DNA"/>
</dbReference>
<sequence length="436" mass="47994">MSAGKSHLLPQPPLPPELFVTSERRVRGSVNAYRIEQLPAGTRREYRDVTATDGALSFGLLHLPPGPRPGSVAVFMHPRENQSRQYLTPYLLEAGHAVWGQTSRGLHNDTDLVHEEALLDTAAGIRMLRDAGFERIILIGSSGGTSLLSYYQWQASLPPEERVTHGPHGAPTRFATEDMPPADLFVALAPHSGEGVSLLNMIDPAVVDESHPVAIDPELDMFNPDNGYRPFPEPSKYDPDWLAGYRAAQRARVHRIDVLARTLLTDYQEARQAADIERLGSPTARRALMTPYMTVYGTVANPAHTDPSIHPNHRLPGSIASAGHPLSGGYGPQSLGRLVTARAWLSTWSGLSARAEWAHAAEHIRVPTLVVLPLGDSDAYPEDQREIFSRVPVTDKTLTTLDHAHHYLFLLPGAPVDYDPREKAGQIVTRWLAERI</sequence>
<dbReference type="RefSeq" id="WP_164312536.1">
    <property type="nucleotide sequence ID" value="NZ_JAAGLU010000003.1"/>
</dbReference>